<evidence type="ECO:0000313" key="1">
    <source>
        <dbReference type="EMBL" id="CAF1033004.1"/>
    </source>
</evidence>
<dbReference type="AlphaFoldDB" id="A0A814J3T6"/>
<proteinExistence type="predicted"/>
<evidence type="ECO:0000313" key="2">
    <source>
        <dbReference type="Proteomes" id="UP000663879"/>
    </source>
</evidence>
<organism evidence="1 2">
    <name type="scientific">Brachionus calyciflorus</name>
    <dbReference type="NCBI Taxonomy" id="104777"/>
    <lineage>
        <taxon>Eukaryota</taxon>
        <taxon>Metazoa</taxon>
        <taxon>Spiralia</taxon>
        <taxon>Gnathifera</taxon>
        <taxon>Rotifera</taxon>
        <taxon>Eurotatoria</taxon>
        <taxon>Monogononta</taxon>
        <taxon>Pseudotrocha</taxon>
        <taxon>Ploima</taxon>
        <taxon>Brachionidae</taxon>
        <taxon>Brachionus</taxon>
    </lineage>
</organism>
<name>A0A814J3T6_9BILA</name>
<reference evidence="1" key="1">
    <citation type="submission" date="2021-02" db="EMBL/GenBank/DDBJ databases">
        <authorList>
            <person name="Nowell W R."/>
        </authorList>
    </citation>
    <scope>NUCLEOTIDE SEQUENCE</scope>
    <source>
        <strain evidence="1">Ploen Becks lab</strain>
    </source>
</reference>
<sequence>MIKTKRIKSINCKLPSNTNNEVYVNILTWHDKNHKYGSEYNVFSPYYLKTDGNEENLNNGGVIFENFWQGSKIFPKIYDIEVWAHPSLRGNLKHLWWSYKCSNGQSSELHFVDNEIKSEYYKWREKVFSSDKPIRYPNGVKRKSNVAFSLTIDKNGNEKRLSYIEARKEIYFKEYCRLVKDLPQFQKLIDFYKDGKTIVLCEIDVPDNEIITMEKLKSLIEDPKIRFGHGLCLAWILFEKLQN</sequence>
<comment type="caution">
    <text evidence="1">The sequence shown here is derived from an EMBL/GenBank/DDBJ whole genome shotgun (WGS) entry which is preliminary data.</text>
</comment>
<gene>
    <name evidence="1" type="ORF">OXX778_LOCUS17964</name>
</gene>
<keyword evidence="2" id="KW-1185">Reference proteome</keyword>
<dbReference type="Proteomes" id="UP000663879">
    <property type="component" value="Unassembled WGS sequence"/>
</dbReference>
<dbReference type="EMBL" id="CAJNOC010004768">
    <property type="protein sequence ID" value="CAF1033004.1"/>
    <property type="molecule type" value="Genomic_DNA"/>
</dbReference>
<protein>
    <submittedName>
        <fullName evidence="1">Uncharacterized protein</fullName>
    </submittedName>
</protein>
<accession>A0A814J3T6</accession>